<dbReference type="Proteomes" id="UP000522262">
    <property type="component" value="Unassembled WGS sequence"/>
</dbReference>
<dbReference type="SMART" id="SM00320">
    <property type="entry name" value="WD40"/>
    <property type="match status" value="9"/>
</dbReference>
<dbReference type="GO" id="GO:0003677">
    <property type="term" value="F:DNA binding"/>
    <property type="evidence" value="ECO:0007669"/>
    <property type="project" value="InterPro"/>
</dbReference>
<dbReference type="Pfam" id="PF24883">
    <property type="entry name" value="NPHP3_N"/>
    <property type="match status" value="1"/>
</dbReference>
<keyword evidence="2" id="KW-0677">Repeat</keyword>
<dbReference type="InterPro" id="IPR015943">
    <property type="entry name" value="WD40/YVTN_repeat-like_dom_sf"/>
</dbReference>
<protein>
    <submittedName>
        <fullName evidence="8">Heterokaryon incompatibility protein het-E-1</fullName>
    </submittedName>
</protein>
<feature type="repeat" description="WD" evidence="4">
    <location>
        <begin position="972"/>
        <end position="1013"/>
    </location>
</feature>
<reference evidence="8 9" key="1">
    <citation type="submission" date="2020-05" db="EMBL/GenBank/DDBJ databases">
        <title>Identification and distribution of gene clusters putatively required for synthesis of sphingolipid metabolism inhibitors in phylogenetically diverse species of the filamentous fungus Fusarium.</title>
        <authorList>
            <person name="Kim H.-S."/>
            <person name="Busman M."/>
            <person name="Brown D.W."/>
            <person name="Divon H."/>
            <person name="Uhlig S."/>
            <person name="Proctor R.H."/>
        </authorList>
    </citation>
    <scope>NUCLEOTIDE SEQUENCE [LARGE SCALE GENOMIC DNA]</scope>
    <source>
        <strain evidence="8 9">NRRL 53147</strain>
    </source>
</reference>
<dbReference type="PANTHER" id="PTHR19848">
    <property type="entry name" value="WD40 REPEAT PROTEIN"/>
    <property type="match status" value="1"/>
</dbReference>
<proteinExistence type="predicted"/>
<dbReference type="PROSITE" id="PS50294">
    <property type="entry name" value="WD_REPEATS_REGION"/>
    <property type="match status" value="3"/>
</dbReference>
<feature type="compositionally biased region" description="Basic and acidic residues" evidence="6">
    <location>
        <begin position="38"/>
        <end position="54"/>
    </location>
</feature>
<feature type="compositionally biased region" description="Polar residues" evidence="6">
    <location>
        <begin position="1585"/>
        <end position="1605"/>
    </location>
</feature>
<evidence type="ECO:0000313" key="8">
    <source>
        <dbReference type="EMBL" id="KAF5530637.1"/>
    </source>
</evidence>
<feature type="region of interest" description="Disordered" evidence="6">
    <location>
        <begin position="1741"/>
        <end position="1778"/>
    </location>
</feature>
<keyword evidence="1 4" id="KW-0853">WD repeat</keyword>
<dbReference type="InterPro" id="IPR056884">
    <property type="entry name" value="NPHP3-like_N"/>
</dbReference>
<feature type="compositionally biased region" description="Basic and acidic residues" evidence="6">
    <location>
        <begin position="16"/>
        <end position="26"/>
    </location>
</feature>
<dbReference type="SUPFAM" id="SSF69304">
    <property type="entry name" value="Tricorn protease N-terminal domain"/>
    <property type="match status" value="1"/>
</dbReference>
<keyword evidence="9" id="KW-1185">Reference proteome</keyword>
<accession>A0A8H5I6V1</accession>
<dbReference type="Pfam" id="PF00400">
    <property type="entry name" value="WD40"/>
    <property type="match status" value="6"/>
</dbReference>
<feature type="coiled-coil region" evidence="5">
    <location>
        <begin position="287"/>
        <end position="340"/>
    </location>
</feature>
<dbReference type="PROSITE" id="PS00678">
    <property type="entry name" value="WD_REPEATS_1"/>
    <property type="match status" value="2"/>
</dbReference>
<keyword evidence="5" id="KW-0175">Coiled coil</keyword>
<dbReference type="Gene3D" id="3.40.50.300">
    <property type="entry name" value="P-loop containing nucleotide triphosphate hydrolases"/>
    <property type="match status" value="1"/>
</dbReference>
<evidence type="ECO:0000256" key="4">
    <source>
        <dbReference type="PROSITE-ProRule" id="PRU00221"/>
    </source>
</evidence>
<evidence type="ECO:0000256" key="2">
    <source>
        <dbReference type="ARBA" id="ARBA00022737"/>
    </source>
</evidence>
<dbReference type="InterPro" id="IPR031359">
    <property type="entry name" value="NACHT_N"/>
</dbReference>
<dbReference type="SUPFAM" id="SSF82171">
    <property type="entry name" value="DPP6 N-terminal domain-like"/>
    <property type="match status" value="1"/>
</dbReference>
<dbReference type="InterPro" id="IPR027417">
    <property type="entry name" value="P-loop_NTPase"/>
</dbReference>
<dbReference type="EMBL" id="JAAOAM010000462">
    <property type="protein sequence ID" value="KAF5530637.1"/>
    <property type="molecule type" value="Genomic_DNA"/>
</dbReference>
<feature type="region of interest" description="Disordered" evidence="6">
    <location>
        <begin position="16"/>
        <end position="71"/>
    </location>
</feature>
<evidence type="ECO:0000313" key="9">
    <source>
        <dbReference type="Proteomes" id="UP000522262"/>
    </source>
</evidence>
<dbReference type="PROSITE" id="PS50082">
    <property type="entry name" value="WD_REPEATS_2"/>
    <property type="match status" value="3"/>
</dbReference>
<evidence type="ECO:0000256" key="6">
    <source>
        <dbReference type="SAM" id="MobiDB-lite"/>
    </source>
</evidence>
<gene>
    <name evidence="8" type="ORF">FMEXI_13412</name>
</gene>
<keyword evidence="3" id="KW-0539">Nucleus</keyword>
<dbReference type="PANTHER" id="PTHR19848:SF8">
    <property type="entry name" value="F-BOX AND WD REPEAT DOMAIN CONTAINING 7"/>
    <property type="match status" value="1"/>
</dbReference>
<feature type="region of interest" description="Disordered" evidence="6">
    <location>
        <begin position="1576"/>
        <end position="1628"/>
    </location>
</feature>
<dbReference type="InterPro" id="IPR007111">
    <property type="entry name" value="NACHT_NTPase"/>
</dbReference>
<dbReference type="Gene3D" id="2.130.10.10">
    <property type="entry name" value="YVTN repeat-like/Quinoprotein amine dehydrogenase"/>
    <property type="match status" value="3"/>
</dbReference>
<feature type="domain" description="NACHT" evidence="7">
    <location>
        <begin position="390"/>
        <end position="537"/>
    </location>
</feature>
<sequence length="2354" mass="261818">MGGKHRFERFKKYFNGKEAKEAKEEPSAASLLVGNPRPPKDPETITDPKPHPVDSKLPLAGNKSKKESKQNKLQEQLWNEAYDRLQQSENKYIAQYEEILVSELKKDKPDDDSVSLGSSHEERWRQMQRLVQIGLSKTEKEAKIYEKVNDGLELFGTVRALVEPAVSAVPQAAIPWVGVCFILEMISNPAKQPGVHRDGLQHVLSRINWYWNLAELLLEDNLESKEDVGESALTKLRLELQPLVLDLYQKFLSYLIESVCYFQKNRATAFLKSVVNIDYWSGKLKDIEAAENKFDKHSQQYNTTESRERLQTLIIGVKSIEKAIDRQTEQQKKLNEDESNRLCLRALYTTNPLYDKERIEEEKGGLLSHCYSWIFLTEGFQTWQQDPDCRLLWIKGDPGKGKTMLLCGIIDRLDETTPGLISCFFCQATRNHQNSATAVLRGIIWSLAHQHPALVSHVRSEFDSAGEQAFNGPNSWEILSSILRRMISDSSNRVPEGTTMVTDALDECTKDNKKLVDLIVDFCADKKSQVRWIVSSRNWVEFQDAFMKKTIASQRVIVSLEDNEEVKESINKAVDAFIEYKVGELERIKETKLEAEVHNILAEKSSSTFLWVALACQKLLSSDVDDWQILDTLKGFPSGLKDLYRRIMQEVKDSSHASQCRDILAVAALVHRPLSLAELSSSAKSLSQHSKRLDALKKQVLRCKGFLVVREDVVSFMHQSAKDFLLEDELAKEFIWEAEKDEELSESILRGHHTILIAMLETMKTTLKYDIYDLKKPGTDVLYLGPKDAALDPLSPVKYACCYWADHVSIFDDKTAFATLEFLKASVLYWLEACSLLGKVPIALLAIQRLKSLVLGTEHRELIIVLRDVNRFALYFKGAIEQFPLQTYASGLFFSPRTSLARKAFKQHTLETSWLKLPISEDWSACVQTLEGHTSTVSNMAFSGNGQWLASASQDYTIRVWDVATGVCLQTITSPYVEVHAVAFSSDSSCLASASEDCTIEFWDTKSEEFIKTRTVDTEGTVIIGLSFSPDGEWLASWSSEPKVQIRNAKTGDCIYSITVEQRLPIGPEIRFSFSSDSQHILLGSEQPGIRDIVGCKWTEYPDIHPERLLTSAVHSDGTWVGHVFGEHGHSIWRFSEGCSDRVANLLSDDGYALPLSGQYPAGRPLPTSQRPSAISNDGKQVATCTEYPFRLAIADTTTGAVVFASPRTAAGPGSGLPFAMAWSPDSQWLAVGGVGENGQIGIWDPKAIKDGSGTNNTHKRIKAMAFSTDGQMFASASEDGIIEIMDMPRPGNSLLTLEGHDSPVYAIAFSPSGKILATQCAFLVKIWNIEASGECVHTFEAGQVDLRLVTTCHWAMAFSTDDSQFAFSQGEKIIRVHDLADQSVYELESEYVSCLVFSPDGLSLAAGDEHGNVKVWDLRTKDAPKRTFESAGSSLAIAYSSDGKLLAQATSSGHISIWQLATESCLLKLKTEWQIEQLSFSPDNRSLMTDHGRLIPDYWPSDKNEGILNNDDQNEPANILFAIQGYGIGFDGAWLTKNDATFCCVTCVMGIRPCNGCVRSGHECEYPATNDLDDWAPHEGGTPTGQSFFNSNAQEQQDESMTSQADEETSPLQHEMRSESLSLGDSAGTVPLPTTSTVHRAHGAQITDEACQVGPFYILDDDPTVSPTIDIPQPFNVLPVDPAHTVFEDTFALSPSSMLPGQTNFRTGGFDWLNFDIGNSPQGFQLDTFYNSYIPEFWSSSTGPEPGAPSSGDIGNGVQHKMGNGDSSRDSQDEGHLEMEQNTLAWPFDQAHKQSPHHYQLPPLRDILNGYCPTDRPRPVQTTLVKGFIQILSENPLPQLETLRDPHSIQAFCSLQRLVDSYFSRFHDIQAIIHKPTWTMSACPPILLTAMASVGALLSDSQSDYELSVALSEICSTMINWMGASDATNYSDVSYLNALCLYQIYSLGSGKRQLYQNADRSRGLLIGGLRGIGLLNPRSSITLSQERETSRGSEDDLVLANDWKNWIKMESGRRAAWAAFEYDCSLCTLTSRRGIVDLSELPSELPCPESMWNATSARAWFALMSRLGQDDSKPNLSKVLKQALAGRELPSSLGSWAKRLCAQVTGRLLWDLWQIEVIAMPEYLGLGSIVAAHQDTKRSLLKGLNNLVESLSSPSSTSDLTSYNIASLLCHYSHLCAANGVLDLILSIVRGLISTEPRVHDGIKVARNRLKLTFARDPETARRLCWHAAQIVAIANEYLVSAPCEIMRVFMGYIFIIAYSAYGDHSHTTSSTMEVTQSVRLDIHDQNLSHRRVIVRWIEVGGPASSGSVPDIGTDGCVPAISTDAQEILKKLQCWGLAHKFTKVFQVLETKGL</sequence>
<organism evidence="8 9">
    <name type="scientific">Fusarium mexicanum</name>
    <dbReference type="NCBI Taxonomy" id="751941"/>
    <lineage>
        <taxon>Eukaryota</taxon>
        <taxon>Fungi</taxon>
        <taxon>Dikarya</taxon>
        <taxon>Ascomycota</taxon>
        <taxon>Pezizomycotina</taxon>
        <taxon>Sordariomycetes</taxon>
        <taxon>Hypocreomycetidae</taxon>
        <taxon>Hypocreales</taxon>
        <taxon>Nectriaceae</taxon>
        <taxon>Fusarium</taxon>
        <taxon>Fusarium fujikuroi species complex</taxon>
    </lineage>
</organism>
<feature type="repeat" description="WD" evidence="4">
    <location>
        <begin position="1386"/>
        <end position="1427"/>
    </location>
</feature>
<name>A0A8H5I6V1_9HYPO</name>
<evidence type="ECO:0000259" key="7">
    <source>
        <dbReference type="PROSITE" id="PS50837"/>
    </source>
</evidence>
<dbReference type="Pfam" id="PF17100">
    <property type="entry name" value="NACHT_N"/>
    <property type="match status" value="1"/>
</dbReference>
<dbReference type="PROSITE" id="PS50837">
    <property type="entry name" value="NACHT"/>
    <property type="match status" value="1"/>
</dbReference>
<dbReference type="InterPro" id="IPR007219">
    <property type="entry name" value="XnlR_reg_dom"/>
</dbReference>
<feature type="repeat" description="WD" evidence="4">
    <location>
        <begin position="930"/>
        <end position="971"/>
    </location>
</feature>
<dbReference type="CDD" id="cd00200">
    <property type="entry name" value="WD40"/>
    <property type="match status" value="1"/>
</dbReference>
<dbReference type="GO" id="GO:0006351">
    <property type="term" value="P:DNA-templated transcription"/>
    <property type="evidence" value="ECO:0007669"/>
    <property type="project" value="InterPro"/>
</dbReference>
<comment type="caution">
    <text evidence="8">The sequence shown here is derived from an EMBL/GenBank/DDBJ whole genome shotgun (WGS) entry which is preliminary data.</text>
</comment>
<dbReference type="InterPro" id="IPR001680">
    <property type="entry name" value="WD40_rpt"/>
</dbReference>
<dbReference type="InterPro" id="IPR019775">
    <property type="entry name" value="WD40_repeat_CS"/>
</dbReference>
<dbReference type="CDD" id="cd12148">
    <property type="entry name" value="fungal_TF_MHR"/>
    <property type="match status" value="1"/>
</dbReference>
<evidence type="ECO:0000256" key="5">
    <source>
        <dbReference type="SAM" id="Coils"/>
    </source>
</evidence>
<evidence type="ECO:0000256" key="3">
    <source>
        <dbReference type="ARBA" id="ARBA00023242"/>
    </source>
</evidence>
<dbReference type="Pfam" id="PF04082">
    <property type="entry name" value="Fungal_trans"/>
    <property type="match status" value="1"/>
</dbReference>
<feature type="compositionally biased region" description="Basic and acidic residues" evidence="6">
    <location>
        <begin position="1768"/>
        <end position="1778"/>
    </location>
</feature>
<evidence type="ECO:0000256" key="1">
    <source>
        <dbReference type="ARBA" id="ARBA00022574"/>
    </source>
</evidence>
<dbReference type="GO" id="GO:0008270">
    <property type="term" value="F:zinc ion binding"/>
    <property type="evidence" value="ECO:0007669"/>
    <property type="project" value="InterPro"/>
</dbReference>